<evidence type="ECO:0000256" key="6">
    <source>
        <dbReference type="ARBA" id="ARBA00023244"/>
    </source>
</evidence>
<evidence type="ECO:0000313" key="17">
    <source>
        <dbReference type="Proteomes" id="UP000274920"/>
    </source>
</evidence>
<dbReference type="SUPFAM" id="SSF69075">
    <property type="entry name" value="Glutamyl tRNA-reductase dimerization domain"/>
    <property type="match status" value="1"/>
</dbReference>
<dbReference type="PANTHER" id="PTHR43013">
    <property type="entry name" value="GLUTAMYL-TRNA REDUCTASE"/>
    <property type="match status" value="1"/>
</dbReference>
<dbReference type="InterPro" id="IPR015895">
    <property type="entry name" value="4pyrrol_synth_GluRdtase_N"/>
</dbReference>
<evidence type="ECO:0000259" key="15">
    <source>
        <dbReference type="Pfam" id="PF05201"/>
    </source>
</evidence>
<accession>A0A426DBG5</accession>
<evidence type="ECO:0000256" key="9">
    <source>
        <dbReference type="PIRSR" id="PIRSR000445-1"/>
    </source>
</evidence>
<feature type="domain" description="Tetrapyrrole biosynthesis glutamyl-tRNA reductase dimerisation" evidence="13">
    <location>
        <begin position="312"/>
        <end position="408"/>
    </location>
</feature>
<evidence type="ECO:0000256" key="3">
    <source>
        <dbReference type="ARBA" id="ARBA00012970"/>
    </source>
</evidence>
<evidence type="ECO:0000259" key="13">
    <source>
        <dbReference type="Pfam" id="PF00745"/>
    </source>
</evidence>
<comment type="similarity">
    <text evidence="2 8 12">Belongs to the glutamyl-tRNA reductase family.</text>
</comment>
<dbReference type="EC" id="1.2.1.70" evidence="3 8"/>
<dbReference type="InterPro" id="IPR036343">
    <property type="entry name" value="GluRdtase_N_sf"/>
</dbReference>
<keyword evidence="6 8" id="KW-0627">Porphyrin biosynthesis</keyword>
<evidence type="ECO:0000256" key="11">
    <source>
        <dbReference type="PIRSR" id="PIRSR000445-3"/>
    </source>
</evidence>
<feature type="binding site" evidence="8 10">
    <location>
        <begin position="48"/>
        <end position="51"/>
    </location>
    <ligand>
        <name>substrate</name>
    </ligand>
</feature>
<evidence type="ECO:0000313" key="16">
    <source>
        <dbReference type="EMBL" id="RRK30094.1"/>
    </source>
</evidence>
<dbReference type="SUPFAM" id="SSF69742">
    <property type="entry name" value="Glutamyl tRNA-reductase catalytic, N-terminal domain"/>
    <property type="match status" value="1"/>
</dbReference>
<feature type="domain" description="Quinate/shikimate 5-dehydrogenase/glutamyl-tRNA reductase" evidence="14">
    <location>
        <begin position="174"/>
        <end position="296"/>
    </location>
</feature>
<dbReference type="RefSeq" id="WP_125125974.1">
    <property type="nucleotide sequence ID" value="NZ_RHJS01000002.1"/>
</dbReference>
<comment type="function">
    <text evidence="8">Catalyzes the NADPH-dependent reduction of glutamyl-tRNA(Glu) to glutamate 1-semialdehyde (GSA).</text>
</comment>
<dbReference type="SUPFAM" id="SSF51735">
    <property type="entry name" value="NAD(P)-binding Rossmann-fold domains"/>
    <property type="match status" value="1"/>
</dbReference>
<dbReference type="Gene3D" id="3.30.460.30">
    <property type="entry name" value="Glutamyl-tRNA reductase, N-terminal domain"/>
    <property type="match status" value="1"/>
</dbReference>
<evidence type="ECO:0000256" key="4">
    <source>
        <dbReference type="ARBA" id="ARBA00022857"/>
    </source>
</evidence>
<keyword evidence="5 8" id="KW-0560">Oxidoreductase</keyword>
<dbReference type="Proteomes" id="UP000274920">
    <property type="component" value="Unassembled WGS sequence"/>
</dbReference>
<comment type="catalytic activity">
    <reaction evidence="7 8 12">
        <text>(S)-4-amino-5-oxopentanoate + tRNA(Glu) + NADP(+) = L-glutamyl-tRNA(Glu) + NADPH + H(+)</text>
        <dbReference type="Rhea" id="RHEA:12344"/>
        <dbReference type="Rhea" id="RHEA-COMP:9663"/>
        <dbReference type="Rhea" id="RHEA-COMP:9680"/>
        <dbReference type="ChEBI" id="CHEBI:15378"/>
        <dbReference type="ChEBI" id="CHEBI:57501"/>
        <dbReference type="ChEBI" id="CHEBI:57783"/>
        <dbReference type="ChEBI" id="CHEBI:58349"/>
        <dbReference type="ChEBI" id="CHEBI:78442"/>
        <dbReference type="ChEBI" id="CHEBI:78520"/>
        <dbReference type="EC" id="1.2.1.70"/>
    </reaction>
</comment>
<evidence type="ECO:0000256" key="1">
    <source>
        <dbReference type="ARBA" id="ARBA00005059"/>
    </source>
</evidence>
<comment type="miscellaneous">
    <text evidence="8">During catalysis, the active site Cys acts as a nucleophile attacking the alpha-carbonyl group of tRNA-bound glutamate with the formation of a thioester intermediate between enzyme and glutamate, and the concomitant release of tRNA(Glu). The thioester intermediate is finally reduced by direct hydride transfer from NADPH, to form the product GSA.</text>
</comment>
<protein>
    <recommendedName>
        <fullName evidence="3 8">Glutamyl-tRNA reductase</fullName>
        <shortName evidence="8">GluTR</shortName>
        <ecNumber evidence="3 8">1.2.1.70</ecNumber>
    </recommendedName>
</protein>
<dbReference type="GO" id="GO:0008883">
    <property type="term" value="F:glutamyl-tRNA reductase activity"/>
    <property type="evidence" value="ECO:0007669"/>
    <property type="project" value="UniProtKB-UniRule"/>
</dbReference>
<keyword evidence="17" id="KW-1185">Reference proteome</keyword>
<comment type="subunit">
    <text evidence="8">Homodimer.</text>
</comment>
<feature type="active site" description="Nucleophile" evidence="8 9">
    <location>
        <position position="49"/>
    </location>
</feature>
<comment type="caution">
    <text evidence="16">The sequence shown here is derived from an EMBL/GenBank/DDBJ whole genome shotgun (WGS) entry which is preliminary data.</text>
</comment>
<comment type="pathway">
    <text evidence="1 8 12">Porphyrin-containing compound metabolism; protoporphyrin-IX biosynthesis; 5-aminolevulinate from L-glutamyl-tRNA(Glu): step 1/2.</text>
</comment>
<dbReference type="InterPro" id="IPR036453">
    <property type="entry name" value="GluRdtase_dimer_dom_sf"/>
</dbReference>
<dbReference type="InterPro" id="IPR015896">
    <property type="entry name" value="4pyrrol_synth_GluRdtase_dimer"/>
</dbReference>
<dbReference type="NCBIfam" id="TIGR01035">
    <property type="entry name" value="hemA"/>
    <property type="match status" value="1"/>
</dbReference>
<feature type="binding site" evidence="8 10">
    <location>
        <position position="116"/>
    </location>
    <ligand>
        <name>substrate</name>
    </ligand>
</feature>
<dbReference type="Gene3D" id="3.40.50.720">
    <property type="entry name" value="NAD(P)-binding Rossmann-like Domain"/>
    <property type="match status" value="1"/>
</dbReference>
<sequence length="408" mass="46763">MQFGFLGISYQNARLEIRDKISFTDAMKLDFFQKAEAVGIQQCMVLSTCNRSEIYYIYIEEKQKAEIRHIYEEMFPDVEVRAYLSELSGEPAMAYLFRTAAGLESLVLGEDQILGQVKEALEDSRAMGYSGKELNRIVRGAVTCAKQIKTDLKISERPLSVSYIGIRMLEEACGLTGKRLLVIGSGKTAVLALRYLCGYESVQVTACSRNKAHARRLLEEFPQIGIVSYGERYEALKTCDIVVSATASPHLVLRRKDFCPVRPLTMLDLAAPRDIDTAFAEDSLVRLINLDTLQEIAADNRRDRELLAEKSRERIEAAVQETAAWLLQSRMDMTIESLQHRCGEIAEDSYAYLDRKLELSQREKKMLKKVLYASLQRLLREPIRELKRLDTEEEQEEYRRLVRQLFQI</sequence>
<feature type="domain" description="Glutamyl-tRNA reductase N-terminal" evidence="15">
    <location>
        <begin position="6"/>
        <end position="151"/>
    </location>
</feature>
<feature type="binding site" evidence="8 10">
    <location>
        <begin position="110"/>
        <end position="112"/>
    </location>
    <ligand>
        <name>substrate</name>
    </ligand>
</feature>
<dbReference type="InterPro" id="IPR000343">
    <property type="entry name" value="4pyrrol_synth_GluRdtase"/>
</dbReference>
<gene>
    <name evidence="8 16" type="primary">hemA</name>
    <name evidence="16" type="ORF">EBB54_00845</name>
</gene>
<evidence type="ECO:0000256" key="8">
    <source>
        <dbReference type="HAMAP-Rule" id="MF_00087"/>
    </source>
</evidence>
<dbReference type="EMBL" id="RHJS01000002">
    <property type="protein sequence ID" value="RRK30094.1"/>
    <property type="molecule type" value="Genomic_DNA"/>
</dbReference>
<dbReference type="UniPathway" id="UPA00251">
    <property type="reaction ID" value="UER00316"/>
</dbReference>
<dbReference type="FunFam" id="3.30.460.30:FF:000001">
    <property type="entry name" value="Glutamyl-tRNA reductase"/>
    <property type="match status" value="1"/>
</dbReference>
<dbReference type="GO" id="GO:0019353">
    <property type="term" value="P:protoporphyrinogen IX biosynthetic process from glutamate"/>
    <property type="evidence" value="ECO:0007669"/>
    <property type="project" value="TreeGrafter"/>
</dbReference>
<evidence type="ECO:0000256" key="5">
    <source>
        <dbReference type="ARBA" id="ARBA00023002"/>
    </source>
</evidence>
<dbReference type="Pfam" id="PF05201">
    <property type="entry name" value="GlutR_N"/>
    <property type="match status" value="1"/>
</dbReference>
<proteinExistence type="inferred from homology"/>
<dbReference type="GO" id="GO:0050661">
    <property type="term" value="F:NADP binding"/>
    <property type="evidence" value="ECO:0007669"/>
    <property type="project" value="InterPro"/>
</dbReference>
<evidence type="ECO:0000256" key="7">
    <source>
        <dbReference type="ARBA" id="ARBA00047464"/>
    </source>
</evidence>
<dbReference type="PIRSF" id="PIRSF000445">
    <property type="entry name" value="4pyrrol_synth_GluRdtase"/>
    <property type="match status" value="1"/>
</dbReference>
<organism evidence="16 17">
    <name type="scientific">Schaedlerella arabinosiphila</name>
    <dbReference type="NCBI Taxonomy" id="2044587"/>
    <lineage>
        <taxon>Bacteria</taxon>
        <taxon>Bacillati</taxon>
        <taxon>Bacillota</taxon>
        <taxon>Clostridia</taxon>
        <taxon>Lachnospirales</taxon>
        <taxon>Lachnospiraceae</taxon>
        <taxon>Schaedlerella</taxon>
    </lineage>
</organism>
<dbReference type="Pfam" id="PF01488">
    <property type="entry name" value="Shikimate_DH"/>
    <property type="match status" value="1"/>
</dbReference>
<comment type="caution">
    <text evidence="8">Lacks conserved residue(s) required for the propagation of feature annotation.</text>
</comment>
<evidence type="ECO:0000256" key="12">
    <source>
        <dbReference type="RuleBase" id="RU000584"/>
    </source>
</evidence>
<dbReference type="Pfam" id="PF00745">
    <property type="entry name" value="GlutR_dimer"/>
    <property type="match status" value="1"/>
</dbReference>
<dbReference type="HAMAP" id="MF_00087">
    <property type="entry name" value="Glu_tRNA_reductase"/>
    <property type="match status" value="1"/>
</dbReference>
<reference evidence="16" key="1">
    <citation type="submission" date="2018-10" db="EMBL/GenBank/DDBJ databases">
        <title>Schaedlerella arabinophila gen. nov. sp. nov., isolated from the mouse intestinal tract and comparative analysis with the genome of the closely related altered Schaedler flora strain ASF502.</title>
        <authorList>
            <person name="Miyake S."/>
            <person name="Soh M."/>
            <person name="Seedorf H."/>
        </authorList>
    </citation>
    <scope>NUCLEOTIDE SEQUENCE [LARGE SCALE GENOMIC DNA]</scope>
    <source>
        <strain evidence="16">DSM 106076</strain>
    </source>
</reference>
<feature type="binding site" evidence="8 10">
    <location>
        <position position="105"/>
    </location>
    <ligand>
        <name>substrate</name>
    </ligand>
</feature>
<evidence type="ECO:0000256" key="2">
    <source>
        <dbReference type="ARBA" id="ARBA00005916"/>
    </source>
</evidence>
<comment type="domain">
    <text evidence="8">Possesses an unusual extended V-shaped dimeric structure with each monomer consisting of three distinct domains arranged along a curved 'spinal' alpha-helix. The N-terminal catalytic domain specifically recognizes the glutamate moiety of the substrate. The second domain is the NADPH-binding domain, and the third C-terminal domain is responsible for dimerization.</text>
</comment>
<dbReference type="PANTHER" id="PTHR43013:SF1">
    <property type="entry name" value="GLUTAMYL-TRNA REDUCTASE"/>
    <property type="match status" value="1"/>
</dbReference>
<dbReference type="InterPro" id="IPR006151">
    <property type="entry name" value="Shikm_DH/Glu-tRNA_Rdtase"/>
</dbReference>
<feature type="binding site" evidence="8 11">
    <location>
        <begin position="184"/>
        <end position="189"/>
    </location>
    <ligand>
        <name>NADP(+)</name>
        <dbReference type="ChEBI" id="CHEBI:58349"/>
    </ligand>
</feature>
<keyword evidence="4 8" id="KW-0521">NADP</keyword>
<name>A0A426DBG5_9FIRM</name>
<dbReference type="AlphaFoldDB" id="A0A426DBG5"/>
<evidence type="ECO:0000256" key="10">
    <source>
        <dbReference type="PIRSR" id="PIRSR000445-2"/>
    </source>
</evidence>
<evidence type="ECO:0000259" key="14">
    <source>
        <dbReference type="Pfam" id="PF01488"/>
    </source>
</evidence>
<dbReference type="InterPro" id="IPR036291">
    <property type="entry name" value="NAD(P)-bd_dom_sf"/>
</dbReference>